<evidence type="ECO:0000256" key="3">
    <source>
        <dbReference type="ARBA" id="ARBA00048267"/>
    </source>
</evidence>
<feature type="active site" evidence="4">
    <location>
        <position position="127"/>
    </location>
</feature>
<dbReference type="CDD" id="cd16433">
    <property type="entry name" value="CheB"/>
    <property type="match status" value="1"/>
</dbReference>
<dbReference type="PANTHER" id="PTHR42872:SF6">
    <property type="entry name" value="PROTEIN-GLUTAMATE METHYLESTERASE_PROTEIN-GLUTAMINE GLUTAMINASE"/>
    <property type="match status" value="1"/>
</dbReference>
<feature type="domain" description="CheB-type methylesterase" evidence="5">
    <location>
        <begin position="1"/>
        <end position="160"/>
    </location>
</feature>
<dbReference type="Pfam" id="PF01339">
    <property type="entry name" value="CheB_methylest"/>
    <property type="match status" value="1"/>
</dbReference>
<name>A0ABU5R5Q7_9PSEU</name>
<dbReference type="InterPro" id="IPR000673">
    <property type="entry name" value="Sig_transdc_resp-reg_Me-estase"/>
</dbReference>
<gene>
    <name evidence="6" type="ORF">VA596_15750</name>
</gene>
<evidence type="ECO:0000256" key="4">
    <source>
        <dbReference type="PROSITE-ProRule" id="PRU00050"/>
    </source>
</evidence>
<evidence type="ECO:0000256" key="1">
    <source>
        <dbReference type="ARBA" id="ARBA00022801"/>
    </source>
</evidence>
<protein>
    <recommendedName>
        <fullName evidence="2">protein-glutamate methylesterase</fullName>
        <ecNumber evidence="2">3.1.1.61</ecNumber>
    </recommendedName>
</protein>
<dbReference type="PANTHER" id="PTHR42872">
    <property type="entry name" value="PROTEIN-GLUTAMATE METHYLESTERASE/PROTEIN-GLUTAMINE GLUTAMINASE"/>
    <property type="match status" value="1"/>
</dbReference>
<keyword evidence="4" id="KW-0145">Chemotaxis</keyword>
<dbReference type="PROSITE" id="PS50122">
    <property type="entry name" value="CHEB"/>
    <property type="match status" value="1"/>
</dbReference>
<dbReference type="EC" id="3.1.1.61" evidence="2"/>
<feature type="active site" evidence="4">
    <location>
        <position position="7"/>
    </location>
</feature>
<keyword evidence="7" id="KW-1185">Reference proteome</keyword>
<evidence type="ECO:0000313" key="6">
    <source>
        <dbReference type="EMBL" id="MEA5360999.1"/>
    </source>
</evidence>
<dbReference type="EMBL" id="JAYFSI010000002">
    <property type="protein sequence ID" value="MEA5360999.1"/>
    <property type="molecule type" value="Genomic_DNA"/>
</dbReference>
<dbReference type="SUPFAM" id="SSF52738">
    <property type="entry name" value="Methylesterase CheB, C-terminal domain"/>
    <property type="match status" value="1"/>
</dbReference>
<comment type="caution">
    <text evidence="6">The sequence shown here is derived from an EMBL/GenBank/DDBJ whole genome shotgun (WGS) entry which is preliminary data.</text>
</comment>
<evidence type="ECO:0000256" key="2">
    <source>
        <dbReference type="ARBA" id="ARBA00039140"/>
    </source>
</evidence>
<reference evidence="6 7" key="1">
    <citation type="submission" date="2023-12" db="EMBL/GenBank/DDBJ databases">
        <title>Amycolatopsis sp. V23-08.</title>
        <authorList>
            <person name="Somphong A."/>
        </authorList>
    </citation>
    <scope>NUCLEOTIDE SEQUENCE [LARGE SCALE GENOMIC DNA]</scope>
    <source>
        <strain evidence="6 7">V23-08</strain>
    </source>
</reference>
<comment type="catalytic activity">
    <reaction evidence="3">
        <text>[protein]-L-glutamate 5-O-methyl ester + H2O = L-glutamyl-[protein] + methanol + H(+)</text>
        <dbReference type="Rhea" id="RHEA:23236"/>
        <dbReference type="Rhea" id="RHEA-COMP:10208"/>
        <dbReference type="Rhea" id="RHEA-COMP:10311"/>
        <dbReference type="ChEBI" id="CHEBI:15377"/>
        <dbReference type="ChEBI" id="CHEBI:15378"/>
        <dbReference type="ChEBI" id="CHEBI:17790"/>
        <dbReference type="ChEBI" id="CHEBI:29973"/>
        <dbReference type="ChEBI" id="CHEBI:82795"/>
        <dbReference type="EC" id="3.1.1.61"/>
    </reaction>
</comment>
<sequence>MVVIGTSAGGVDALRRLVANLPAGLPASVVIAMHSRAPAGFKLPETLARYGPLPAAHAVNGQRLTHGLLTVAPPGQHLVVTAGDVLQLHRGPPVHRTRPAVDPLFESAAHACGSRVIAVVLSGLLYDGAEGAAAVAAAGGTVLVQDPVDAQHAAMPRAALARTPQAVSWPAGKLGTVIADLVADRSDPQTEPRDRPEPTAETDAALRMAVDRLHAHAAAQERMQRRLGDDSPLFARTQAETARTMRAAELITTRVLPMFRRDPG</sequence>
<dbReference type="Gene3D" id="3.40.50.180">
    <property type="entry name" value="Methylesterase CheB, C-terminal domain"/>
    <property type="match status" value="1"/>
</dbReference>
<dbReference type="InterPro" id="IPR035909">
    <property type="entry name" value="CheB_C"/>
</dbReference>
<keyword evidence="1 4" id="KW-0378">Hydrolase</keyword>
<evidence type="ECO:0000313" key="7">
    <source>
        <dbReference type="Proteomes" id="UP001304298"/>
    </source>
</evidence>
<proteinExistence type="predicted"/>
<organism evidence="6 7">
    <name type="scientific">Amycolatopsis heterodermiae</name>
    <dbReference type="NCBI Taxonomy" id="3110235"/>
    <lineage>
        <taxon>Bacteria</taxon>
        <taxon>Bacillati</taxon>
        <taxon>Actinomycetota</taxon>
        <taxon>Actinomycetes</taxon>
        <taxon>Pseudonocardiales</taxon>
        <taxon>Pseudonocardiaceae</taxon>
        <taxon>Amycolatopsis</taxon>
    </lineage>
</organism>
<evidence type="ECO:0000259" key="5">
    <source>
        <dbReference type="PROSITE" id="PS50122"/>
    </source>
</evidence>
<feature type="active site" evidence="4">
    <location>
        <position position="34"/>
    </location>
</feature>
<dbReference type="Proteomes" id="UP001304298">
    <property type="component" value="Unassembled WGS sequence"/>
</dbReference>
<accession>A0ABU5R5Q7</accession>
<dbReference type="RefSeq" id="WP_323327631.1">
    <property type="nucleotide sequence ID" value="NZ_JAYFSI010000002.1"/>
</dbReference>